<accession>A0A060T8Y7</accession>
<comment type="catalytic activity">
    <reaction evidence="6">
        <text>1,5-bis(diphospho)-1D-myo-inositol 2,3,4,6-tetrakisphosphate + H2O = 1-diphospho-1D-myo-inositol 2,3,4,5,6-pentakisphosphate + phosphate + 2 H(+)</text>
        <dbReference type="Rhea" id="RHEA:79699"/>
        <dbReference type="ChEBI" id="CHEBI:15377"/>
        <dbReference type="ChEBI" id="CHEBI:15378"/>
        <dbReference type="ChEBI" id="CHEBI:43474"/>
        <dbReference type="ChEBI" id="CHEBI:74946"/>
        <dbReference type="ChEBI" id="CHEBI:77983"/>
        <dbReference type="EC" id="3.6.1.52"/>
    </reaction>
    <physiologicalReaction direction="left-to-right" evidence="6">
        <dbReference type="Rhea" id="RHEA:79700"/>
    </physiologicalReaction>
</comment>
<gene>
    <name evidence="9" type="ORF">GNLVRS02_ARAD1D11264g</name>
</gene>
<feature type="domain" description="Tyrosine-protein phosphatase" evidence="8">
    <location>
        <begin position="14"/>
        <end position="163"/>
    </location>
</feature>
<dbReference type="InterPro" id="IPR029021">
    <property type="entry name" value="Prot-tyrosine_phosphatase-like"/>
</dbReference>
<dbReference type="PANTHER" id="PTHR31126:SF48">
    <property type="entry name" value="INOSITOL PHOSPHATASE SIW14"/>
    <property type="match status" value="1"/>
</dbReference>
<dbReference type="InterPro" id="IPR004861">
    <property type="entry name" value="Siw14-like"/>
</dbReference>
<evidence type="ECO:0000256" key="1">
    <source>
        <dbReference type="ARBA" id="ARBA00012527"/>
    </source>
</evidence>
<name>A0A060T8Y7_BLAAD</name>
<dbReference type="GO" id="GO:0005737">
    <property type="term" value="C:cytoplasm"/>
    <property type="evidence" value="ECO:0007669"/>
    <property type="project" value="TreeGrafter"/>
</dbReference>
<protein>
    <recommendedName>
        <fullName evidence="1">diphosphoinositol-polyphosphate diphosphatase</fullName>
        <ecNumber evidence="1">3.6.1.52</ecNumber>
    </recommendedName>
</protein>
<reference evidence="9" key="2">
    <citation type="submission" date="2014-06" db="EMBL/GenBank/DDBJ databases">
        <title>The complete genome of Blastobotrys (Arxula) adeninivorans LS3 - a yeast of biotechnological interest.</title>
        <authorList>
            <person name="Kunze G."/>
            <person name="Gaillardin C."/>
            <person name="Czernicka M."/>
            <person name="Durrens P."/>
            <person name="Martin T."/>
            <person name="Boer E."/>
            <person name="Gabaldon T."/>
            <person name="Cruz J."/>
            <person name="Talla E."/>
            <person name="Marck C."/>
            <person name="Goffeau A."/>
            <person name="Barbe V."/>
            <person name="Baret P."/>
            <person name="Baronian K."/>
            <person name="Beier S."/>
            <person name="Bleykasten C."/>
            <person name="Bode R."/>
            <person name="Casaregola S."/>
            <person name="Despons L."/>
            <person name="Fairhead C."/>
            <person name="Giersberg M."/>
            <person name="Gierski P."/>
            <person name="Hahnel U."/>
            <person name="Hartmann A."/>
            <person name="Jankowska D."/>
            <person name="Jubin C."/>
            <person name="Jung P."/>
            <person name="Lafontaine I."/>
            <person name="Leh-Louis V."/>
            <person name="Lemaire M."/>
            <person name="Marcet-Houben M."/>
            <person name="Mascher M."/>
            <person name="Morel G."/>
            <person name="Richard G.-F."/>
            <person name="Riechen J."/>
            <person name="Sacerdot C."/>
            <person name="Sarkar A."/>
            <person name="Savel G."/>
            <person name="Schacherer J."/>
            <person name="Sherman D."/>
            <person name="Straub M.-L."/>
            <person name="Stein N."/>
            <person name="Thierry A."/>
            <person name="Trautwein-Schult A."/>
            <person name="Westhof E."/>
            <person name="Worch S."/>
            <person name="Dujon B."/>
            <person name="Souciet J.-L."/>
            <person name="Wincker P."/>
            <person name="Scholz U."/>
            <person name="Neuveglise N."/>
        </authorList>
    </citation>
    <scope>NUCLEOTIDE SEQUENCE</scope>
    <source>
        <strain evidence="9">LS3</strain>
    </source>
</reference>
<organism evidence="9">
    <name type="scientific">Blastobotrys adeninivorans</name>
    <name type="common">Yeast</name>
    <name type="synonym">Arxula adeninivorans</name>
    <dbReference type="NCBI Taxonomy" id="409370"/>
    <lineage>
        <taxon>Eukaryota</taxon>
        <taxon>Fungi</taxon>
        <taxon>Dikarya</taxon>
        <taxon>Ascomycota</taxon>
        <taxon>Saccharomycotina</taxon>
        <taxon>Dipodascomycetes</taxon>
        <taxon>Dipodascales</taxon>
        <taxon>Trichomonascaceae</taxon>
        <taxon>Blastobotrys</taxon>
    </lineage>
</organism>
<dbReference type="GO" id="GO:0016791">
    <property type="term" value="F:phosphatase activity"/>
    <property type="evidence" value="ECO:0007669"/>
    <property type="project" value="InterPro"/>
</dbReference>
<proteinExistence type="inferred from homology"/>
<evidence type="ECO:0000256" key="3">
    <source>
        <dbReference type="ARBA" id="ARBA00044949"/>
    </source>
</evidence>
<evidence type="ECO:0000313" key="9">
    <source>
        <dbReference type="EMBL" id="CDP37428.1"/>
    </source>
</evidence>
<comment type="catalytic activity">
    <reaction evidence="4">
        <text>5-diphospho-1D-myo-inositol 1,2,3,4,6-pentakisphosphate + H2O = 1D-myo-inositol hexakisphosphate + phosphate + H(+)</text>
        <dbReference type="Rhea" id="RHEA:22384"/>
        <dbReference type="ChEBI" id="CHEBI:15377"/>
        <dbReference type="ChEBI" id="CHEBI:15378"/>
        <dbReference type="ChEBI" id="CHEBI:43474"/>
        <dbReference type="ChEBI" id="CHEBI:58130"/>
        <dbReference type="ChEBI" id="CHEBI:58628"/>
        <dbReference type="EC" id="3.6.1.52"/>
    </reaction>
    <physiologicalReaction direction="left-to-right" evidence="4">
        <dbReference type="Rhea" id="RHEA:22385"/>
    </physiologicalReaction>
</comment>
<evidence type="ECO:0000256" key="4">
    <source>
        <dbReference type="ARBA" id="ARBA00047342"/>
    </source>
</evidence>
<dbReference type="PhylomeDB" id="A0A060T8Y7"/>
<keyword evidence="2 9" id="KW-0378">Hydrolase</keyword>
<comment type="catalytic activity">
    <reaction evidence="5">
        <text>3,5-bis(diphospho)-1D-myo-inositol 1,2,4,6-tetrakisphosphate + H2O = 3-diphospho-1D-myo-inositol 1,2,4,5,6-pentakisphosphate + phosphate + 2 H(+)</text>
        <dbReference type="Rhea" id="RHEA:56312"/>
        <dbReference type="ChEBI" id="CHEBI:15377"/>
        <dbReference type="ChEBI" id="CHEBI:15378"/>
        <dbReference type="ChEBI" id="CHEBI:43474"/>
        <dbReference type="ChEBI" id="CHEBI:140372"/>
        <dbReference type="ChEBI" id="CHEBI:140374"/>
        <dbReference type="EC" id="3.6.1.52"/>
    </reaction>
    <physiologicalReaction direction="left-to-right" evidence="5">
        <dbReference type="Rhea" id="RHEA:56313"/>
    </physiologicalReaction>
</comment>
<evidence type="ECO:0000259" key="8">
    <source>
        <dbReference type="PROSITE" id="PS50054"/>
    </source>
</evidence>
<dbReference type="PROSITE" id="PS00383">
    <property type="entry name" value="TYR_PHOSPHATASE_1"/>
    <property type="match status" value="1"/>
</dbReference>
<dbReference type="PROSITE" id="PS50054">
    <property type="entry name" value="TYR_PHOSPHATASE_DUAL"/>
    <property type="match status" value="1"/>
</dbReference>
<dbReference type="GO" id="GO:0052845">
    <property type="term" value="F:inositol-5-diphosphate-1,2,3,4,6-pentakisphosphate diphosphatase activity"/>
    <property type="evidence" value="ECO:0007669"/>
    <property type="project" value="RHEA"/>
</dbReference>
<dbReference type="InterPro" id="IPR016130">
    <property type="entry name" value="Tyr_Pase_AS"/>
</dbReference>
<dbReference type="PRINTS" id="PR01911">
    <property type="entry name" value="PFDSPHPHTASE"/>
</dbReference>
<dbReference type="Gene3D" id="3.90.190.10">
    <property type="entry name" value="Protein tyrosine phosphatase superfamily"/>
    <property type="match status" value="1"/>
</dbReference>
<dbReference type="GO" id="GO:0052848">
    <property type="term" value="F:inositol-3,5-bisdiphosphate-2,3,4,6-tetrakisphosphate 5-diphosphatase activity"/>
    <property type="evidence" value="ECO:0007669"/>
    <property type="project" value="RHEA"/>
</dbReference>
<comment type="catalytic activity">
    <reaction evidence="7">
        <text>6-diphospho-1D-myo-inositol pentakisphosphate + H2O = 1D-myo-inositol hexakisphosphate + phosphate + H(+)</text>
        <dbReference type="Rhea" id="RHEA:79703"/>
        <dbReference type="ChEBI" id="CHEBI:15377"/>
        <dbReference type="ChEBI" id="CHEBI:15378"/>
        <dbReference type="ChEBI" id="CHEBI:43474"/>
        <dbReference type="ChEBI" id="CHEBI:58130"/>
        <dbReference type="ChEBI" id="CHEBI:230534"/>
        <dbReference type="EC" id="3.6.1.52"/>
    </reaction>
    <physiologicalReaction direction="left-to-right" evidence="7">
        <dbReference type="Rhea" id="RHEA:79704"/>
    </physiologicalReaction>
</comment>
<evidence type="ECO:0000256" key="6">
    <source>
        <dbReference type="ARBA" id="ARBA00047927"/>
    </source>
</evidence>
<evidence type="ECO:0000256" key="7">
    <source>
        <dbReference type="ARBA" id="ARBA00048424"/>
    </source>
</evidence>
<comment type="similarity">
    <text evidence="3">Belongs to the protein-tyrosine phosphatase family. Atypical dual-specificity phosphatase Siw14-like subfamily.</text>
</comment>
<dbReference type="InterPro" id="IPR020422">
    <property type="entry name" value="TYR_PHOSPHATASE_DUAL_dom"/>
</dbReference>
<reference evidence="9" key="1">
    <citation type="submission" date="2014-02" db="EMBL/GenBank/DDBJ databases">
        <authorList>
            <person name="Genoscope - CEA"/>
        </authorList>
    </citation>
    <scope>NUCLEOTIDE SEQUENCE</scope>
    <source>
        <strain evidence="9">LS3</strain>
    </source>
</reference>
<dbReference type="InterPro" id="IPR020428">
    <property type="entry name" value="PFA-DSPs"/>
</dbReference>
<evidence type="ECO:0000256" key="5">
    <source>
        <dbReference type="ARBA" id="ARBA00047562"/>
    </source>
</evidence>
<dbReference type="Pfam" id="PF03162">
    <property type="entry name" value="Y_phosphatase2"/>
    <property type="match status" value="1"/>
</dbReference>
<evidence type="ECO:0000256" key="2">
    <source>
        <dbReference type="ARBA" id="ARBA00022801"/>
    </source>
</evidence>
<dbReference type="GO" id="GO:0052840">
    <property type="term" value="F:inositol diphosphate tetrakisphosphate diphosphatase activity"/>
    <property type="evidence" value="ECO:0007669"/>
    <property type="project" value="TreeGrafter"/>
</dbReference>
<sequence length="173" mass="20500">MSAEKSPEWASPENFSMVFNDIYRSSFPRPENFEFLRSLNLKSVLVLIPEPYPEENVRFVEENGIRFFQVGMPGNKEPFINVSHETITRALEIVLNPENHPLLIHCNRGKHRTGCLVGCLRRLQDWSLTMIFDEYRRFAFPKSRPLDQQLIELFDDSEIYQRALENKWLPLKW</sequence>
<dbReference type="AlphaFoldDB" id="A0A060T8Y7"/>
<dbReference type="CDD" id="cd14528">
    <property type="entry name" value="PFA-DSP_Siw14"/>
    <property type="match status" value="1"/>
</dbReference>
<dbReference type="SUPFAM" id="SSF52799">
    <property type="entry name" value="(Phosphotyrosine protein) phosphatases II"/>
    <property type="match status" value="1"/>
</dbReference>
<dbReference type="EMBL" id="HG937694">
    <property type="protein sequence ID" value="CDP37428.1"/>
    <property type="molecule type" value="Genomic_DNA"/>
</dbReference>
<dbReference type="FunFam" id="3.90.190.10:FF:000024">
    <property type="entry name" value="probable tyrosine-protein phosphatase At1g05000"/>
    <property type="match status" value="1"/>
</dbReference>
<dbReference type="PANTHER" id="PTHR31126">
    <property type="entry name" value="TYROSINE-PROTEIN PHOSPHATASE"/>
    <property type="match status" value="1"/>
</dbReference>
<dbReference type="EC" id="3.6.1.52" evidence="1"/>